<evidence type="ECO:0000313" key="2">
    <source>
        <dbReference type="Proteomes" id="UP000789366"/>
    </source>
</evidence>
<dbReference type="Proteomes" id="UP000789366">
    <property type="component" value="Unassembled WGS sequence"/>
</dbReference>
<sequence>SWDEVDSLTIANCWMKTGILPSVSSIDVDIAQDMHLELIEHEESEICELMVDLSNSAILQEIEAYKDVNNTHIPTEEALNNVQIIETVLVKQLENEQGDPDDSDEEPPKISASEELDELKNFILFAEKQMCDDFFLNNNDLKVFLQILTINEMKGCRVYETKFSNDDDGIPDNDYFFGDNDFPNDDHFSGDNDFLDDDYFSNDNYFSDYEGFSDNYYSSPNDIITN</sequence>
<proteinExistence type="predicted"/>
<reference evidence="1" key="1">
    <citation type="submission" date="2021-06" db="EMBL/GenBank/DDBJ databases">
        <authorList>
            <person name="Kallberg Y."/>
            <person name="Tangrot J."/>
            <person name="Rosling A."/>
        </authorList>
    </citation>
    <scope>NUCLEOTIDE SEQUENCE</scope>
    <source>
        <strain evidence="1">28 12/20/2015</strain>
    </source>
</reference>
<keyword evidence="2" id="KW-1185">Reference proteome</keyword>
<evidence type="ECO:0000313" key="1">
    <source>
        <dbReference type="EMBL" id="CAG8535137.1"/>
    </source>
</evidence>
<name>A0ACA9LJT5_9GLOM</name>
<dbReference type="EMBL" id="CAJVPW010004106">
    <property type="protein sequence ID" value="CAG8535137.1"/>
    <property type="molecule type" value="Genomic_DNA"/>
</dbReference>
<protein>
    <submittedName>
        <fullName evidence="1">2252_t:CDS:1</fullName>
    </submittedName>
</protein>
<organism evidence="1 2">
    <name type="scientific">Cetraspora pellucida</name>
    <dbReference type="NCBI Taxonomy" id="1433469"/>
    <lineage>
        <taxon>Eukaryota</taxon>
        <taxon>Fungi</taxon>
        <taxon>Fungi incertae sedis</taxon>
        <taxon>Mucoromycota</taxon>
        <taxon>Glomeromycotina</taxon>
        <taxon>Glomeromycetes</taxon>
        <taxon>Diversisporales</taxon>
        <taxon>Gigasporaceae</taxon>
        <taxon>Cetraspora</taxon>
    </lineage>
</organism>
<comment type="caution">
    <text evidence="1">The sequence shown here is derived from an EMBL/GenBank/DDBJ whole genome shotgun (WGS) entry which is preliminary data.</text>
</comment>
<feature type="non-terminal residue" evidence="1">
    <location>
        <position position="1"/>
    </location>
</feature>
<accession>A0ACA9LJT5</accession>
<gene>
    <name evidence="1" type="ORF">SPELUC_LOCUS4544</name>
</gene>